<reference evidence="1 2" key="1">
    <citation type="journal article" date="2022" name="New Phytol.">
        <title>Ecological generalism drives hyperdiversity of secondary metabolite gene clusters in xylarialean endophytes.</title>
        <authorList>
            <person name="Franco M.E.E."/>
            <person name="Wisecaver J.H."/>
            <person name="Arnold A.E."/>
            <person name="Ju Y.M."/>
            <person name="Slot J.C."/>
            <person name="Ahrendt S."/>
            <person name="Moore L.P."/>
            <person name="Eastman K.E."/>
            <person name="Scott K."/>
            <person name="Konkel Z."/>
            <person name="Mondo S.J."/>
            <person name="Kuo A."/>
            <person name="Hayes R.D."/>
            <person name="Haridas S."/>
            <person name="Andreopoulos B."/>
            <person name="Riley R."/>
            <person name="LaButti K."/>
            <person name="Pangilinan J."/>
            <person name="Lipzen A."/>
            <person name="Amirebrahimi M."/>
            <person name="Yan J."/>
            <person name="Adam C."/>
            <person name="Keymanesh K."/>
            <person name="Ng V."/>
            <person name="Louie K."/>
            <person name="Northen T."/>
            <person name="Drula E."/>
            <person name="Henrissat B."/>
            <person name="Hsieh H.M."/>
            <person name="Youens-Clark K."/>
            <person name="Lutzoni F."/>
            <person name="Miadlikowska J."/>
            <person name="Eastwood D.C."/>
            <person name="Hamelin R.C."/>
            <person name="Grigoriev I.V."/>
            <person name="U'Ren J.M."/>
        </authorList>
    </citation>
    <scope>NUCLEOTIDE SEQUENCE [LARGE SCALE GENOMIC DNA]</scope>
    <source>
        <strain evidence="1 2">CBS 119005</strain>
    </source>
</reference>
<organism evidence="1 2">
    <name type="scientific">Hypoxylon rubiginosum</name>
    <dbReference type="NCBI Taxonomy" id="110542"/>
    <lineage>
        <taxon>Eukaryota</taxon>
        <taxon>Fungi</taxon>
        <taxon>Dikarya</taxon>
        <taxon>Ascomycota</taxon>
        <taxon>Pezizomycotina</taxon>
        <taxon>Sordariomycetes</taxon>
        <taxon>Xylariomycetidae</taxon>
        <taxon>Xylariales</taxon>
        <taxon>Hypoxylaceae</taxon>
        <taxon>Hypoxylon</taxon>
    </lineage>
</organism>
<proteinExistence type="predicted"/>
<evidence type="ECO:0000313" key="1">
    <source>
        <dbReference type="EMBL" id="KAI4870971.1"/>
    </source>
</evidence>
<protein>
    <submittedName>
        <fullName evidence="1">NAD(P)-binding protein</fullName>
    </submittedName>
</protein>
<gene>
    <name evidence="1" type="ORF">F4820DRAFT_454874</name>
</gene>
<evidence type="ECO:0000313" key="2">
    <source>
        <dbReference type="Proteomes" id="UP001497700"/>
    </source>
</evidence>
<accession>A0ACB9ZI21</accession>
<dbReference type="Proteomes" id="UP001497700">
    <property type="component" value="Unassembled WGS sequence"/>
</dbReference>
<comment type="caution">
    <text evidence="1">The sequence shown here is derived from an EMBL/GenBank/DDBJ whole genome shotgun (WGS) entry which is preliminary data.</text>
</comment>
<keyword evidence="2" id="KW-1185">Reference proteome</keyword>
<dbReference type="EMBL" id="MU393421">
    <property type="protein sequence ID" value="KAI4870971.1"/>
    <property type="molecule type" value="Genomic_DNA"/>
</dbReference>
<name>A0ACB9ZI21_9PEZI</name>
<sequence length="333" mass="36947">MSNLWNFISMVWYQLTFKPQPLPDDIRLEGQTAIVTGSNVGLGFEAAKELASHGLSRLILAVRDPAKGEAARAEIAQAAPECDVRVWSLDQESWASMVAFAARVRTELDRVDVALLNAGLKRLDFGRSPTGHEAHVQVNYLGTALLSLLLVEPLRRTARQTRKPGRMTITASSVAFWARVREVREPKGGKGILAWLDDPASFVPGDSHYCLSKLLDVFWTRALAARLDPADIIVNTLNPGYCRSSFHRVDSQAEAFGQYLAWSSAEGAYHVTDAAVRHPDSHGAYLSEQRVRPVSRFISSAQGKEVQQKLWDETIAVFREECPEANIKEFTSD</sequence>